<dbReference type="EMBL" id="AOSV01000003">
    <property type="protein sequence ID" value="EMG38869.1"/>
    <property type="molecule type" value="Genomic_DNA"/>
</dbReference>
<protein>
    <recommendedName>
        <fullName evidence="5">CDP-diacylglycerol--glycerol-3-phosphate 3-phosphatidyltransferase</fullName>
        <ecNumber evidence="4">2.7.8.5</ecNumber>
    </recommendedName>
</protein>
<comment type="similarity">
    <text evidence="3 15">Belongs to the CDP-alcohol phosphatidyltransferase class-I family.</text>
</comment>
<dbReference type="GO" id="GO:0016020">
    <property type="term" value="C:membrane"/>
    <property type="evidence" value="ECO:0007669"/>
    <property type="project" value="UniProtKB-SubCell"/>
</dbReference>
<evidence type="ECO:0000256" key="16">
    <source>
        <dbReference type="SAM" id="Phobius"/>
    </source>
</evidence>
<dbReference type="InterPro" id="IPR043130">
    <property type="entry name" value="CDP-OH_PTrfase_TM_dom"/>
</dbReference>
<sequence>MEELNRNWTLPNLLTMVRILLTPGFIMAFLQEWFTLAWILFAVAGFTDGLDGFLARVLRQRSKLGAMLDPLADKVLLDASFITLAVKGWLPDFLAVLVVSRDALIIGGLLVLNFWGIDVKNIVRPAWTSKLNTLLQISLVLFVLLEQTFGFDQNAVRLMLLAGVSGLTVLTAAQYILRGMAMVKDEA</sequence>
<dbReference type="InterPro" id="IPR004570">
    <property type="entry name" value="Phosphatidylglycerol_P_synth"/>
</dbReference>
<dbReference type="AlphaFoldDB" id="M5PXU8"/>
<keyword evidence="6" id="KW-0444">Lipid biosynthesis</keyword>
<proteinExistence type="inferred from homology"/>
<dbReference type="RefSeq" id="WP_005983727.1">
    <property type="nucleotide sequence ID" value="NZ_AOSV01000003.1"/>
</dbReference>
<dbReference type="GO" id="GO:0046474">
    <property type="term" value="P:glycerophospholipid biosynthetic process"/>
    <property type="evidence" value="ECO:0007669"/>
    <property type="project" value="TreeGrafter"/>
</dbReference>
<feature type="transmembrane region" description="Helical" evidence="16">
    <location>
        <begin position="131"/>
        <end position="149"/>
    </location>
</feature>
<comment type="pathway">
    <text evidence="2">Phospholipid metabolism; phosphatidylglycerol biosynthesis; phosphatidylglycerol from CDP-diacylglycerol: step 1/2.</text>
</comment>
<evidence type="ECO:0000256" key="1">
    <source>
        <dbReference type="ARBA" id="ARBA00004141"/>
    </source>
</evidence>
<reference evidence="17 18" key="1">
    <citation type="journal article" date="2013" name="Genome Announc.">
        <title>Draft Genome Sequence for Desulfovibrio africanus Strain PCS.</title>
        <authorList>
            <person name="Brown S.D."/>
            <person name="Utturkar S.M."/>
            <person name="Arkin A.P."/>
            <person name="Deutschbauer A.M."/>
            <person name="Elias D.A."/>
            <person name="Hazen T.C."/>
            <person name="Chakraborty R."/>
        </authorList>
    </citation>
    <scope>NUCLEOTIDE SEQUENCE [LARGE SCALE GENOMIC DNA]</scope>
    <source>
        <strain evidence="17 18">PCS</strain>
    </source>
</reference>
<accession>M5PXU8</accession>
<evidence type="ECO:0000256" key="8">
    <source>
        <dbReference type="ARBA" id="ARBA00022692"/>
    </source>
</evidence>
<evidence type="ECO:0000256" key="2">
    <source>
        <dbReference type="ARBA" id="ARBA00005042"/>
    </source>
</evidence>
<organism evidence="17 18">
    <name type="scientific">Desulfocurvibacter africanus PCS</name>
    <dbReference type="NCBI Taxonomy" id="1262666"/>
    <lineage>
        <taxon>Bacteria</taxon>
        <taxon>Pseudomonadati</taxon>
        <taxon>Thermodesulfobacteriota</taxon>
        <taxon>Desulfovibrionia</taxon>
        <taxon>Desulfovibrionales</taxon>
        <taxon>Desulfovibrionaceae</taxon>
        <taxon>Desulfocurvibacter</taxon>
    </lineage>
</organism>
<evidence type="ECO:0000256" key="4">
    <source>
        <dbReference type="ARBA" id="ARBA00013170"/>
    </source>
</evidence>
<dbReference type="PANTHER" id="PTHR14269">
    <property type="entry name" value="CDP-DIACYLGLYCEROL--GLYCEROL-3-PHOSPHATE 3-PHOSPHATIDYLTRANSFERASE-RELATED"/>
    <property type="match status" value="1"/>
</dbReference>
<dbReference type="InterPro" id="IPR000462">
    <property type="entry name" value="CDP-OH_P_trans"/>
</dbReference>
<comment type="catalytic activity">
    <reaction evidence="14">
        <text>a CDP-1,2-diacyl-sn-glycerol + sn-glycerol 3-phosphate = a 1,2-diacyl-sn-glycero-3-phospho-(1'-sn-glycero-3'-phosphate) + CMP + H(+)</text>
        <dbReference type="Rhea" id="RHEA:12593"/>
        <dbReference type="ChEBI" id="CHEBI:15378"/>
        <dbReference type="ChEBI" id="CHEBI:57597"/>
        <dbReference type="ChEBI" id="CHEBI:58332"/>
        <dbReference type="ChEBI" id="CHEBI:60110"/>
        <dbReference type="ChEBI" id="CHEBI:60377"/>
        <dbReference type="EC" id="2.7.8.5"/>
    </reaction>
</comment>
<evidence type="ECO:0000256" key="10">
    <source>
        <dbReference type="ARBA" id="ARBA00023098"/>
    </source>
</evidence>
<dbReference type="OrthoDB" id="9796672at2"/>
<dbReference type="InterPro" id="IPR048254">
    <property type="entry name" value="CDP_ALCOHOL_P_TRANSF_CS"/>
</dbReference>
<keyword evidence="9 16" id="KW-1133">Transmembrane helix</keyword>
<dbReference type="PIRSF" id="PIRSF000847">
    <property type="entry name" value="Phos_ph_gly_syn"/>
    <property type="match status" value="1"/>
</dbReference>
<evidence type="ECO:0000256" key="15">
    <source>
        <dbReference type="RuleBase" id="RU003750"/>
    </source>
</evidence>
<evidence type="ECO:0000256" key="6">
    <source>
        <dbReference type="ARBA" id="ARBA00022516"/>
    </source>
</evidence>
<dbReference type="PANTHER" id="PTHR14269:SF11">
    <property type="entry name" value="CDP-DIACYLGLYCEROL--GLYCEROL-3-PHOSPHATE 3-PHOSPHATIDYLTRANSFERASE"/>
    <property type="match status" value="1"/>
</dbReference>
<feature type="transmembrane region" description="Helical" evidence="16">
    <location>
        <begin position="155"/>
        <end position="177"/>
    </location>
</feature>
<keyword evidence="8 16" id="KW-0812">Transmembrane</keyword>
<evidence type="ECO:0000256" key="5">
    <source>
        <dbReference type="ARBA" id="ARBA00014944"/>
    </source>
</evidence>
<name>M5PXU8_DESAF</name>
<evidence type="ECO:0000313" key="17">
    <source>
        <dbReference type="EMBL" id="EMG38869.1"/>
    </source>
</evidence>
<comment type="caution">
    <text evidence="17">The sequence shown here is derived from an EMBL/GenBank/DDBJ whole genome shotgun (WGS) entry which is preliminary data.</text>
</comment>
<evidence type="ECO:0000256" key="12">
    <source>
        <dbReference type="ARBA" id="ARBA00023209"/>
    </source>
</evidence>
<dbReference type="EC" id="2.7.8.5" evidence="4"/>
<dbReference type="PATRIC" id="fig|1262666.3.peg.508"/>
<dbReference type="InterPro" id="IPR050324">
    <property type="entry name" value="CDP-alcohol_PTase-I"/>
</dbReference>
<dbReference type="Gene3D" id="1.20.120.1760">
    <property type="match status" value="1"/>
</dbReference>
<evidence type="ECO:0000256" key="14">
    <source>
        <dbReference type="ARBA" id="ARBA00048586"/>
    </source>
</evidence>
<keyword evidence="12" id="KW-0594">Phospholipid biosynthesis</keyword>
<feature type="transmembrane region" description="Helical" evidence="16">
    <location>
        <begin position="103"/>
        <end position="119"/>
    </location>
</feature>
<keyword evidence="10" id="KW-0443">Lipid metabolism</keyword>
<comment type="subcellular location">
    <subcellularLocation>
        <location evidence="1">Membrane</location>
        <topology evidence="1">Multi-pass membrane protein</topology>
    </subcellularLocation>
</comment>
<gene>
    <name evidence="17" type="ORF">PCS_00505</name>
</gene>
<evidence type="ECO:0000256" key="13">
    <source>
        <dbReference type="ARBA" id="ARBA00023264"/>
    </source>
</evidence>
<evidence type="ECO:0000313" key="18">
    <source>
        <dbReference type="Proteomes" id="UP000011922"/>
    </source>
</evidence>
<evidence type="ECO:0000256" key="9">
    <source>
        <dbReference type="ARBA" id="ARBA00022989"/>
    </source>
</evidence>
<keyword evidence="11 16" id="KW-0472">Membrane</keyword>
<evidence type="ECO:0000256" key="11">
    <source>
        <dbReference type="ARBA" id="ARBA00023136"/>
    </source>
</evidence>
<dbReference type="Proteomes" id="UP000011922">
    <property type="component" value="Unassembled WGS sequence"/>
</dbReference>
<dbReference type="PROSITE" id="PS00379">
    <property type="entry name" value="CDP_ALCOHOL_P_TRANSF"/>
    <property type="match status" value="1"/>
</dbReference>
<evidence type="ECO:0000256" key="3">
    <source>
        <dbReference type="ARBA" id="ARBA00010441"/>
    </source>
</evidence>
<keyword evidence="13" id="KW-1208">Phospholipid metabolism</keyword>
<keyword evidence="7 15" id="KW-0808">Transferase</keyword>
<dbReference type="GO" id="GO:0008444">
    <property type="term" value="F:CDP-diacylglycerol-glycerol-3-phosphate 3-phosphatidyltransferase activity"/>
    <property type="evidence" value="ECO:0007669"/>
    <property type="project" value="UniProtKB-EC"/>
</dbReference>
<dbReference type="Pfam" id="PF01066">
    <property type="entry name" value="CDP-OH_P_transf"/>
    <property type="match status" value="1"/>
</dbReference>
<evidence type="ECO:0000256" key="7">
    <source>
        <dbReference type="ARBA" id="ARBA00022679"/>
    </source>
</evidence>